<dbReference type="Proteomes" id="UP001108123">
    <property type="component" value="Unassembled WGS sequence"/>
</dbReference>
<dbReference type="NCBIfam" id="TIGR02593">
    <property type="entry name" value="CRISPR_cas5"/>
    <property type="match status" value="1"/>
</dbReference>
<dbReference type="NCBIfam" id="TIGR01895">
    <property type="entry name" value="cas_Cas5t"/>
    <property type="match status" value="1"/>
</dbReference>
<dbReference type="GO" id="GO:0043571">
    <property type="term" value="P:maintenance of CRISPR repeat elements"/>
    <property type="evidence" value="ECO:0007669"/>
    <property type="project" value="InterPro"/>
</dbReference>
<dbReference type="InterPro" id="IPR013422">
    <property type="entry name" value="CRISPR-assoc_prot_Cas5_N"/>
</dbReference>
<dbReference type="AlphaFoldDB" id="A0A9Q4AE10"/>
<accession>A0A9Q4AE10</accession>
<evidence type="ECO:0000313" key="3">
    <source>
        <dbReference type="Proteomes" id="UP001108123"/>
    </source>
</evidence>
<gene>
    <name evidence="2" type="primary">cas5b</name>
    <name evidence="2" type="ORF">L0P62_10185</name>
</gene>
<name>A0A9Q4AE10_9FIRM</name>
<sequence>MKAIRVKLYQNMVNYRKPTSFQLKETYPLPPPSTIIGMVHNLCEFTEYHEMDISIQGKYYSKVNDLYTRYEFKNAMKYSKTRHQLETGGYGISRGVATVELLTDVELLLHIVPKDQSIVEKIEKAFLHPVEYPSLGRREDLALIEEVKIVDVYEEELKTSIRLDKFNAYVPLELMNSGSIEILGEIKTSGTRYKLNKDYKLVDHGTKRYPKIFRKWNKVEVIYVGNLRAKRGKKVVIDDNPRDLSEQVLFLV</sequence>
<dbReference type="InterPro" id="IPR021124">
    <property type="entry name" value="CRISPR-assoc_prot_Cas5"/>
</dbReference>
<keyword evidence="1" id="KW-0051">Antiviral defense</keyword>
<keyword evidence="3" id="KW-1185">Reference proteome</keyword>
<dbReference type="GO" id="GO:0051607">
    <property type="term" value="P:defense response to virus"/>
    <property type="evidence" value="ECO:0007669"/>
    <property type="project" value="UniProtKB-KW"/>
</dbReference>
<evidence type="ECO:0000256" key="1">
    <source>
        <dbReference type="ARBA" id="ARBA00023118"/>
    </source>
</evidence>
<organism evidence="2 3">
    <name type="scientific">Anaerosalibacter bizertensis</name>
    <dbReference type="NCBI Taxonomy" id="932217"/>
    <lineage>
        <taxon>Bacteria</taxon>
        <taxon>Bacillati</taxon>
        <taxon>Bacillota</taxon>
        <taxon>Tissierellia</taxon>
        <taxon>Tissierellales</taxon>
        <taxon>Sporanaerobacteraceae</taxon>
        <taxon>Anaerosalibacter</taxon>
    </lineage>
</organism>
<proteinExistence type="predicted"/>
<protein>
    <submittedName>
        <fullName evidence="2">Type I-B CRISPR-associated protein Cas5b</fullName>
    </submittedName>
</protein>
<dbReference type="Gene3D" id="3.30.70.2660">
    <property type="match status" value="1"/>
</dbReference>
<comment type="caution">
    <text evidence="2">The sequence shown here is derived from an EMBL/GenBank/DDBJ whole genome shotgun (WGS) entry which is preliminary data.</text>
</comment>
<dbReference type="RefSeq" id="WP_237915581.1">
    <property type="nucleotide sequence ID" value="NZ_JAKNID010000055.1"/>
</dbReference>
<dbReference type="InterPro" id="IPR013337">
    <property type="entry name" value="CRISPR-assoc_prot_Cas5_Tneap"/>
</dbReference>
<evidence type="ECO:0000313" key="2">
    <source>
        <dbReference type="EMBL" id="MCG4565818.1"/>
    </source>
</evidence>
<dbReference type="Pfam" id="PF09704">
    <property type="entry name" value="Cas_Cas5d"/>
    <property type="match status" value="1"/>
</dbReference>
<dbReference type="EMBL" id="JAKNID010000055">
    <property type="protein sequence ID" value="MCG4565818.1"/>
    <property type="molecule type" value="Genomic_DNA"/>
</dbReference>
<reference evidence="2" key="1">
    <citation type="submission" date="2022-01" db="EMBL/GenBank/DDBJ databases">
        <title>Collection of gut derived symbiotic bacterial strains cultured from healthy donors.</title>
        <authorList>
            <person name="Lin H."/>
            <person name="Kohout C."/>
            <person name="Waligurski E."/>
            <person name="Pamer E.G."/>
        </authorList>
    </citation>
    <scope>NUCLEOTIDE SEQUENCE</scope>
    <source>
        <strain evidence="2">MSK.14.39</strain>
    </source>
</reference>